<reference evidence="2" key="1">
    <citation type="journal article" date="2014" name="Int. J. Syst. Evol. Microbiol.">
        <title>Complete genome sequence of Corynebacterium casei LMG S-19264T (=DSM 44701T), isolated from a smear-ripened cheese.</title>
        <authorList>
            <consortium name="US DOE Joint Genome Institute (JGI-PGF)"/>
            <person name="Walter F."/>
            <person name="Albersmeier A."/>
            <person name="Kalinowski J."/>
            <person name="Ruckert C."/>
        </authorList>
    </citation>
    <scope>NUCLEOTIDE SEQUENCE</scope>
    <source>
        <strain evidence="2">CGMCC 1.16548</strain>
    </source>
</reference>
<dbReference type="PANTHER" id="PTHR43805:SF1">
    <property type="entry name" value="GP-PDE DOMAIN-CONTAINING PROTEIN"/>
    <property type="match status" value="1"/>
</dbReference>
<evidence type="ECO:0000313" key="2">
    <source>
        <dbReference type="EMBL" id="GHF09783.1"/>
    </source>
</evidence>
<dbReference type="Proteomes" id="UP000617531">
    <property type="component" value="Unassembled WGS sequence"/>
</dbReference>
<keyword evidence="3" id="KW-1185">Reference proteome</keyword>
<proteinExistence type="predicted"/>
<evidence type="ECO:0000259" key="1">
    <source>
        <dbReference type="PROSITE" id="PS51704"/>
    </source>
</evidence>
<dbReference type="Gene3D" id="3.20.20.190">
    <property type="entry name" value="Phosphatidylinositol (PI) phosphodiesterase"/>
    <property type="match status" value="1"/>
</dbReference>
<sequence length="244" mass="25791">MLAHRGLALGAPENTLLAFAKAVAVGVTHLETDVHGSADGVAMISHDPDLTRLARRKVGVGQLTSHELRRIQLGEGQAFCSLAEALDAFPDARFNIDIKAENAVAPTVAAILAARATDRVLIGSFSPARRLAAVRQLPGVATSISARGAVAAVSAARSLGGLPTLRRILRDVHAVQLPLSVLRMSTMTPRTIAAFHAADVEIHAWTINDETTMDRLLDLGVDGLVTDRSDLAMAVLARRSGHRS</sequence>
<comment type="caution">
    <text evidence="2">The sequence shown here is derived from an EMBL/GenBank/DDBJ whole genome shotgun (WGS) entry which is preliminary data.</text>
</comment>
<feature type="domain" description="GP-PDE" evidence="1">
    <location>
        <begin position="1"/>
        <end position="236"/>
    </location>
</feature>
<dbReference type="SUPFAM" id="SSF51695">
    <property type="entry name" value="PLC-like phosphodiesterases"/>
    <property type="match status" value="1"/>
</dbReference>
<dbReference type="GO" id="GO:0006629">
    <property type="term" value="P:lipid metabolic process"/>
    <property type="evidence" value="ECO:0007669"/>
    <property type="project" value="InterPro"/>
</dbReference>
<dbReference type="InterPro" id="IPR030395">
    <property type="entry name" value="GP_PDE_dom"/>
</dbReference>
<name>A0A8J3LYP8_9MICO</name>
<gene>
    <name evidence="2" type="primary">glpQ2</name>
    <name evidence="2" type="ORF">GCM10011600_08540</name>
</gene>
<dbReference type="PROSITE" id="PS51704">
    <property type="entry name" value="GP_PDE"/>
    <property type="match status" value="1"/>
</dbReference>
<evidence type="ECO:0000313" key="3">
    <source>
        <dbReference type="Proteomes" id="UP000617531"/>
    </source>
</evidence>
<dbReference type="Pfam" id="PF03009">
    <property type="entry name" value="GDPD"/>
    <property type="match status" value="1"/>
</dbReference>
<accession>A0A8J3LYP8</accession>
<dbReference type="PANTHER" id="PTHR43805">
    <property type="entry name" value="GLYCEROPHOSPHORYL DIESTER PHOSPHODIESTERASE"/>
    <property type="match status" value="1"/>
</dbReference>
<dbReference type="EMBL" id="BNAI01000001">
    <property type="protein sequence ID" value="GHF09783.1"/>
    <property type="molecule type" value="Genomic_DNA"/>
</dbReference>
<protein>
    <submittedName>
        <fullName evidence="2">Glycerophosphoryl diester phosphodiesterase</fullName>
    </submittedName>
</protein>
<dbReference type="AlphaFoldDB" id="A0A8J3LYP8"/>
<dbReference type="GO" id="GO:0008081">
    <property type="term" value="F:phosphoric diester hydrolase activity"/>
    <property type="evidence" value="ECO:0007669"/>
    <property type="project" value="InterPro"/>
</dbReference>
<dbReference type="InterPro" id="IPR017946">
    <property type="entry name" value="PLC-like_Pdiesterase_TIM-brl"/>
</dbReference>
<organism evidence="2 3">
    <name type="scientific">Pseudolysinimonas yzui</name>
    <dbReference type="NCBI Taxonomy" id="2708254"/>
    <lineage>
        <taxon>Bacteria</taxon>
        <taxon>Bacillati</taxon>
        <taxon>Actinomycetota</taxon>
        <taxon>Actinomycetes</taxon>
        <taxon>Micrococcales</taxon>
        <taxon>Microbacteriaceae</taxon>
        <taxon>Pseudolysinimonas</taxon>
    </lineage>
</organism>
<reference evidence="2" key="2">
    <citation type="submission" date="2020-09" db="EMBL/GenBank/DDBJ databases">
        <authorList>
            <person name="Sun Q."/>
            <person name="Zhou Y."/>
        </authorList>
    </citation>
    <scope>NUCLEOTIDE SEQUENCE</scope>
    <source>
        <strain evidence="2">CGMCC 1.16548</strain>
    </source>
</reference>